<dbReference type="Pfam" id="PF25218">
    <property type="entry name" value="TseH"/>
    <property type="match status" value="1"/>
</dbReference>
<reference evidence="3 4" key="1">
    <citation type="journal article" date="2013" name="Int. J. Syst. Evol. Microbiol.">
        <title>Kordia antarctica sp. nov., isolated from Antarctic seawater.</title>
        <authorList>
            <person name="Baek K."/>
            <person name="Choi A."/>
            <person name="Kang I."/>
            <person name="Lee K."/>
            <person name="Cho J.C."/>
        </authorList>
    </citation>
    <scope>NUCLEOTIDE SEQUENCE [LARGE SCALE GENOMIC DNA]</scope>
    <source>
        <strain evidence="3 4">IMCC3317</strain>
    </source>
</reference>
<dbReference type="Pfam" id="PF20405">
    <property type="entry name" value="DUF6695"/>
    <property type="match status" value="1"/>
</dbReference>
<dbReference type="KEGG" id="kan:IMCC3317_39120"/>
<evidence type="ECO:0000259" key="1">
    <source>
        <dbReference type="Pfam" id="PF20405"/>
    </source>
</evidence>
<gene>
    <name evidence="3" type="ORF">IMCC3317_39120</name>
</gene>
<dbReference type="InterPro" id="IPR046517">
    <property type="entry name" value="DUF6695"/>
</dbReference>
<name>A0A7L4ZPW4_9FLAO</name>
<organism evidence="3 4">
    <name type="scientific">Kordia antarctica</name>
    <dbReference type="NCBI Taxonomy" id="1218801"/>
    <lineage>
        <taxon>Bacteria</taxon>
        <taxon>Pseudomonadati</taxon>
        <taxon>Bacteroidota</taxon>
        <taxon>Flavobacteriia</taxon>
        <taxon>Flavobacteriales</taxon>
        <taxon>Flavobacteriaceae</taxon>
        <taxon>Kordia</taxon>
    </lineage>
</organism>
<dbReference type="InterPro" id="IPR057382">
    <property type="entry name" value="TseH"/>
</dbReference>
<dbReference type="EMBL" id="CP019288">
    <property type="protein sequence ID" value="QHI38519.1"/>
    <property type="molecule type" value="Genomic_DNA"/>
</dbReference>
<evidence type="ECO:0000313" key="3">
    <source>
        <dbReference type="EMBL" id="QHI38519.1"/>
    </source>
</evidence>
<accession>A0A7L4ZPW4</accession>
<evidence type="ECO:0000259" key="2">
    <source>
        <dbReference type="Pfam" id="PF25218"/>
    </source>
</evidence>
<sequence>MNNSGIILALAYPDTIVRTAEEWYSPFMRFVGIGKKHYIRAGHAALVLIEKSTGTIAYHDYGRYVTKLSYGRVRSKVRDRELDFPLKAIIRNNEIVNLDELLHFFGNNPKLTHGEGKMVASVCDQVDYEIARNYIDYCLRHGSTTYAAFLKNASNCARFVTDTLIESVTNPKVKKRLKKSTWFTPSTVGNVVLANTTKHIYEVIGENIQVFNSTSRKEIIRCFLDRLKTHEPNTTGNLVPKSLPTISENAQWLSGIGAGVWFEIEQLPAITYCFRIRRISPYGNVDVDGIFKVNDPRFDLQQPYEFIHDSNCSYCNILQNDKVYYFSFQEDYTLAIS</sequence>
<dbReference type="AlphaFoldDB" id="A0A7L4ZPW4"/>
<feature type="domain" description="DUF6695" evidence="1">
    <location>
        <begin position="250"/>
        <end position="328"/>
    </location>
</feature>
<dbReference type="RefSeq" id="WP_160131064.1">
    <property type="nucleotide sequence ID" value="NZ_CP019288.1"/>
</dbReference>
<protein>
    <submittedName>
        <fullName evidence="3">Uncharacterized protein</fullName>
    </submittedName>
</protein>
<feature type="domain" description="Type VI secretion system effector TseH-like" evidence="2">
    <location>
        <begin position="7"/>
        <end position="172"/>
    </location>
</feature>
<dbReference type="Proteomes" id="UP000464657">
    <property type="component" value="Chromosome"/>
</dbReference>
<keyword evidence="4" id="KW-1185">Reference proteome</keyword>
<proteinExistence type="predicted"/>
<dbReference type="OrthoDB" id="695573at2"/>
<evidence type="ECO:0000313" key="4">
    <source>
        <dbReference type="Proteomes" id="UP000464657"/>
    </source>
</evidence>